<dbReference type="PRINTS" id="PR00834">
    <property type="entry name" value="PROTEASES2C"/>
</dbReference>
<keyword evidence="3" id="KW-0378">Hydrolase</keyword>
<dbReference type="SUPFAM" id="SSF50494">
    <property type="entry name" value="Trypsin-like serine proteases"/>
    <property type="match status" value="1"/>
</dbReference>
<evidence type="ECO:0000256" key="5">
    <source>
        <dbReference type="SAM" id="Phobius"/>
    </source>
</evidence>
<dbReference type="RefSeq" id="WP_094045695.1">
    <property type="nucleotide sequence ID" value="NZ_CP016893.1"/>
</dbReference>
<feature type="region of interest" description="Disordered" evidence="4">
    <location>
        <begin position="1"/>
        <end position="26"/>
    </location>
</feature>
<dbReference type="InterPro" id="IPR051201">
    <property type="entry name" value="Chloro_Bact_Ser_Proteases"/>
</dbReference>
<dbReference type="PANTHER" id="PTHR43343:SF3">
    <property type="entry name" value="PROTEASE DO-LIKE 8, CHLOROPLASTIC"/>
    <property type="match status" value="1"/>
</dbReference>
<evidence type="ECO:0000256" key="1">
    <source>
        <dbReference type="ARBA" id="ARBA00010541"/>
    </source>
</evidence>
<evidence type="ECO:0000259" key="6">
    <source>
        <dbReference type="PROSITE" id="PS50106"/>
    </source>
</evidence>
<dbReference type="Proteomes" id="UP000215301">
    <property type="component" value="Unassembled WGS sequence"/>
</dbReference>
<gene>
    <name evidence="8" type="ORF">CE561_09180</name>
    <name evidence="7" type="ORF">Thert_01595</name>
</gene>
<evidence type="ECO:0000256" key="4">
    <source>
        <dbReference type="SAM" id="MobiDB-lite"/>
    </source>
</evidence>
<organism evidence="8 10">
    <name type="scientific">Thermoanaerobacterium thermosaccharolyticum</name>
    <name type="common">Clostridium thermosaccharolyticum</name>
    <dbReference type="NCBI Taxonomy" id="1517"/>
    <lineage>
        <taxon>Bacteria</taxon>
        <taxon>Bacillati</taxon>
        <taxon>Bacillota</taxon>
        <taxon>Clostridia</taxon>
        <taxon>Thermoanaerobacterales</taxon>
        <taxon>Thermoanaerobacteraceae</taxon>
        <taxon>Thermoanaerobacterium</taxon>
    </lineage>
</organism>
<protein>
    <submittedName>
        <fullName evidence="8">Serine protease</fullName>
    </submittedName>
</protein>
<feature type="transmembrane region" description="Helical" evidence="5">
    <location>
        <begin position="81"/>
        <end position="103"/>
    </location>
</feature>
<accession>A0A231VHF6</accession>
<evidence type="ECO:0000256" key="3">
    <source>
        <dbReference type="ARBA" id="ARBA00022801"/>
    </source>
</evidence>
<evidence type="ECO:0000313" key="7">
    <source>
        <dbReference type="EMBL" id="AST57615.1"/>
    </source>
</evidence>
<keyword evidence="5" id="KW-0472">Membrane</keyword>
<dbReference type="InterPro" id="IPR001940">
    <property type="entry name" value="Peptidase_S1C"/>
</dbReference>
<feature type="compositionally biased region" description="Basic and acidic residues" evidence="4">
    <location>
        <begin position="9"/>
        <end position="20"/>
    </location>
</feature>
<name>A0A231VHF6_THETR</name>
<keyword evidence="5" id="KW-0812">Transmembrane</keyword>
<comment type="similarity">
    <text evidence="1">Belongs to the peptidase S1C family.</text>
</comment>
<evidence type="ECO:0000256" key="2">
    <source>
        <dbReference type="ARBA" id="ARBA00022670"/>
    </source>
</evidence>
<evidence type="ECO:0000313" key="9">
    <source>
        <dbReference type="Proteomes" id="UP000214975"/>
    </source>
</evidence>
<dbReference type="InterPro" id="IPR036034">
    <property type="entry name" value="PDZ_sf"/>
</dbReference>
<reference evidence="7 9" key="1">
    <citation type="submission" date="2016-08" db="EMBL/GenBank/DDBJ databases">
        <title>A novel genetic cassette of butanologenic Thermoanaerobacterium thermosaccharolyticum that directly convert cellulose to butanol.</title>
        <authorList>
            <person name="Li T."/>
            <person name="He J."/>
        </authorList>
    </citation>
    <scope>NUCLEOTIDE SEQUENCE [LARGE SCALE GENOMIC DNA]</scope>
    <source>
        <strain evidence="7 9">TG57</strain>
    </source>
</reference>
<dbReference type="EMBL" id="NKHD01000025">
    <property type="protein sequence ID" value="OXT07066.1"/>
    <property type="molecule type" value="Genomic_DNA"/>
</dbReference>
<dbReference type="Proteomes" id="UP000214975">
    <property type="component" value="Chromosome"/>
</dbReference>
<dbReference type="Gene3D" id="2.40.10.10">
    <property type="entry name" value="Trypsin-like serine proteases"/>
    <property type="match status" value="2"/>
</dbReference>
<dbReference type="InterPro" id="IPR001478">
    <property type="entry name" value="PDZ"/>
</dbReference>
<dbReference type="EMBL" id="CP016893">
    <property type="protein sequence ID" value="AST57615.1"/>
    <property type="molecule type" value="Genomic_DNA"/>
</dbReference>
<dbReference type="Pfam" id="PF13180">
    <property type="entry name" value="PDZ_2"/>
    <property type="match status" value="1"/>
</dbReference>
<evidence type="ECO:0000313" key="8">
    <source>
        <dbReference type="EMBL" id="OXT07066.1"/>
    </source>
</evidence>
<dbReference type="PANTHER" id="PTHR43343">
    <property type="entry name" value="PEPTIDASE S12"/>
    <property type="match status" value="1"/>
</dbReference>
<dbReference type="SMART" id="SM00228">
    <property type="entry name" value="PDZ"/>
    <property type="match status" value="1"/>
</dbReference>
<dbReference type="InterPro" id="IPR043504">
    <property type="entry name" value="Peptidase_S1_PA_chymotrypsin"/>
</dbReference>
<dbReference type="AlphaFoldDB" id="A0A231VHF6"/>
<reference evidence="8 10" key="2">
    <citation type="submission" date="2017-06" db="EMBL/GenBank/DDBJ databases">
        <title>Isolation and characterization of a thermophilic and butanogenic Thermoanaerobacterium thermosaccharolyticum M5 capable of efficient degradation of hemicellulose.</title>
        <authorList>
            <person name="Xin F."/>
            <person name="Jiang Y."/>
        </authorList>
    </citation>
    <scope>NUCLEOTIDE SEQUENCE [LARGE SCALE GENOMIC DNA]</scope>
    <source>
        <strain evidence="8 10">M5</strain>
    </source>
</reference>
<keyword evidence="5" id="KW-1133">Transmembrane helix</keyword>
<dbReference type="PROSITE" id="PS50106">
    <property type="entry name" value="PDZ"/>
    <property type="match status" value="1"/>
</dbReference>
<dbReference type="Gene3D" id="2.30.42.10">
    <property type="match status" value="1"/>
</dbReference>
<proteinExistence type="inferred from homology"/>
<dbReference type="GO" id="GO:0006508">
    <property type="term" value="P:proteolysis"/>
    <property type="evidence" value="ECO:0007669"/>
    <property type="project" value="UniProtKB-KW"/>
</dbReference>
<evidence type="ECO:0000313" key="10">
    <source>
        <dbReference type="Proteomes" id="UP000215301"/>
    </source>
</evidence>
<dbReference type="InterPro" id="IPR009003">
    <property type="entry name" value="Peptidase_S1_PA"/>
</dbReference>
<dbReference type="SUPFAM" id="SSF50156">
    <property type="entry name" value="PDZ domain-like"/>
    <property type="match status" value="1"/>
</dbReference>
<keyword evidence="2 8" id="KW-0645">Protease</keyword>
<dbReference type="GO" id="GO:0004252">
    <property type="term" value="F:serine-type endopeptidase activity"/>
    <property type="evidence" value="ECO:0007669"/>
    <property type="project" value="InterPro"/>
</dbReference>
<dbReference type="Pfam" id="PF13365">
    <property type="entry name" value="Trypsin_2"/>
    <property type="match status" value="1"/>
</dbReference>
<feature type="domain" description="PDZ" evidence="6">
    <location>
        <begin position="347"/>
        <end position="436"/>
    </location>
</feature>
<sequence>MDFGNEQNKNIDENEIDNFKMDSNSMNTENISSDNLNNTQEIPATYNQQNSEINHEMPRVEFRSNKKSLGKMVKRFRRRMLVSFVAVALIAALIGGGAVAGIMKYTNIGQQTQVINRYLPLSSDNNNFNLITNIAKIVSPSVVGIDTSVSYSNGYRSALVPEGSGSGLIINSQGYIVTNNHVVDGASKITVNLSDGRKFPAQLIGKDAKTDLAVLKINATNLIPAKLGDSSKLEVGELAVAIGNPLGESFAGTVTAGIISGLNRNLQSDYGPVNLIQTDAAINPGNSGGPLVNSNGEVIGITSVKLTSTGGSDTQDPFGMFQSQSTPVEGMGFAIPINEAKPIIDELIKHGYVERPVMGVSVQEVTSQDAAQYNIPVGLYIAQVQQGSGADAAGLQAGDVITAVDGTKVDTFDSLQSIITKHKIGDTITVTFWRNGRTLTAKVKLMSSSNAQ</sequence>